<dbReference type="Pfam" id="PF13973">
    <property type="entry name" value="DUF4222"/>
    <property type="match status" value="1"/>
</dbReference>
<proteinExistence type="predicted"/>
<evidence type="ECO:0000313" key="2">
    <source>
        <dbReference type="Proteomes" id="UP000072520"/>
    </source>
</evidence>
<dbReference type="AlphaFoldDB" id="A0AB34VKG2"/>
<organism evidence="1 2">
    <name type="scientific">Pantoea stewartii</name>
    <dbReference type="NCBI Taxonomy" id="66269"/>
    <lineage>
        <taxon>Bacteria</taxon>
        <taxon>Pseudomonadati</taxon>
        <taxon>Pseudomonadota</taxon>
        <taxon>Gammaproteobacteria</taxon>
        <taxon>Enterobacterales</taxon>
        <taxon>Erwiniaceae</taxon>
        <taxon>Pantoea</taxon>
    </lineage>
</organism>
<accession>A0AB34VKG2</accession>
<evidence type="ECO:0008006" key="3">
    <source>
        <dbReference type="Google" id="ProtNLM"/>
    </source>
</evidence>
<dbReference type="RefSeq" id="WP_058708002.1">
    <property type="nucleotide sequence ID" value="NZ_LDSI01000002.1"/>
</dbReference>
<dbReference type="InterPro" id="IPR025317">
    <property type="entry name" value="DUF4222"/>
</dbReference>
<dbReference type="Proteomes" id="UP000072520">
    <property type="component" value="Unassembled WGS sequence"/>
</dbReference>
<comment type="caution">
    <text evidence="1">The sequence shown here is derived from an EMBL/GenBank/DDBJ whole genome shotgun (WGS) entry which is preliminary data.</text>
</comment>
<evidence type="ECO:0000313" key="1">
    <source>
        <dbReference type="EMBL" id="KTT00947.1"/>
    </source>
</evidence>
<sequence>MDERFVETDKRFRDKRGIVVRIISYDRQERRVIFMRPEYEHLCCVPKWYFEKYFIAVGKSD</sequence>
<reference evidence="1 2" key="1">
    <citation type="journal article" date="2016" name="Front. Microbiol.">
        <title>Genomic Resource of Rice Seed Associated Bacteria.</title>
        <authorList>
            <person name="Midha S."/>
            <person name="Bansal K."/>
            <person name="Sharma S."/>
            <person name="Kumar N."/>
            <person name="Patil P.P."/>
            <person name="Chaudhry V."/>
            <person name="Patil P.B."/>
        </authorList>
    </citation>
    <scope>NUCLEOTIDE SEQUENCE [LARGE SCALE GENOMIC DNA]</scope>
    <source>
        <strain evidence="1 2">RSA13</strain>
    </source>
</reference>
<dbReference type="EMBL" id="LDSI01000002">
    <property type="protein sequence ID" value="KTT00947.1"/>
    <property type="molecule type" value="Genomic_DNA"/>
</dbReference>
<name>A0AB34VKG2_9GAMM</name>
<gene>
    <name evidence="1" type="ORF">RSA13_00535</name>
</gene>
<protein>
    <recommendedName>
        <fullName evidence="3">DUF4222 domain-containing protein</fullName>
    </recommendedName>
</protein>